<evidence type="ECO:0000313" key="2">
    <source>
        <dbReference type="Proteomes" id="UP000291758"/>
    </source>
</evidence>
<dbReference type="OrthoDB" id="5123323at2"/>
<dbReference type="KEGG" id="xyl:ET495_06055"/>
<dbReference type="Proteomes" id="UP000291758">
    <property type="component" value="Chromosome"/>
</dbReference>
<dbReference type="EMBL" id="CP035495">
    <property type="protein sequence ID" value="QAY62881.1"/>
    <property type="molecule type" value="Genomic_DNA"/>
</dbReference>
<dbReference type="AlphaFoldDB" id="A0A4V0YE40"/>
<dbReference type="InterPro" id="IPR039261">
    <property type="entry name" value="FNR_nucleotide-bd"/>
</dbReference>
<organism evidence="1 2">
    <name type="scientific">Xylanimonas allomyrinae</name>
    <dbReference type="NCBI Taxonomy" id="2509459"/>
    <lineage>
        <taxon>Bacteria</taxon>
        <taxon>Bacillati</taxon>
        <taxon>Actinomycetota</taxon>
        <taxon>Actinomycetes</taxon>
        <taxon>Micrococcales</taxon>
        <taxon>Promicromonosporaceae</taxon>
        <taxon>Xylanimonas</taxon>
    </lineage>
</organism>
<dbReference type="RefSeq" id="WP_129203446.1">
    <property type="nucleotide sequence ID" value="NZ_CP035495.1"/>
</dbReference>
<keyword evidence="2" id="KW-1185">Reference proteome</keyword>
<evidence type="ECO:0000313" key="1">
    <source>
        <dbReference type="EMBL" id="QAY62881.1"/>
    </source>
</evidence>
<gene>
    <name evidence="1" type="ORF">ET495_06055</name>
</gene>
<proteinExistence type="predicted"/>
<sequence>MTNPGGPQVLLAGDVGDVQRIRMVLDHAVPCVYGQIYIEIEDGQAYRVRAMLPEDLPDGLSLTLLTRGPASAPGETLASALTGWAAEWATDDATETDEIIAMWVGCSGTPAVDVVCRSLAARLNRTPVHLHRD</sequence>
<evidence type="ECO:0008006" key="3">
    <source>
        <dbReference type="Google" id="ProtNLM"/>
    </source>
</evidence>
<protein>
    <recommendedName>
        <fullName evidence="3">Siderophore-interacting protein C-terminal domain-containing protein</fullName>
    </recommendedName>
</protein>
<reference evidence="1 2" key="1">
    <citation type="submission" date="2019-01" db="EMBL/GenBank/DDBJ databases">
        <title>Genome sequencing of strain 2JSPR-7.</title>
        <authorList>
            <person name="Heo J."/>
            <person name="Kim S.-J."/>
            <person name="Kim J.-S."/>
            <person name="Hong S.-B."/>
            <person name="Kwon S.-W."/>
        </authorList>
    </citation>
    <scope>NUCLEOTIDE SEQUENCE [LARGE SCALE GENOMIC DNA]</scope>
    <source>
        <strain evidence="1 2">2JSPR-7</strain>
    </source>
</reference>
<name>A0A4V0YE40_9MICO</name>
<accession>A0A4V0YE40</accession>
<dbReference type="Gene3D" id="3.40.50.80">
    <property type="entry name" value="Nucleotide-binding domain of ferredoxin-NADP reductase (FNR) module"/>
    <property type="match status" value="1"/>
</dbReference>